<gene>
    <name evidence="1" type="ORF">SAMN05216259_102262</name>
</gene>
<dbReference type="RefSeq" id="WP_143031623.1">
    <property type="nucleotide sequence ID" value="NZ_FNIE01000002.1"/>
</dbReference>
<dbReference type="OrthoDB" id="4243152at2"/>
<reference evidence="1 2" key="1">
    <citation type="submission" date="2016-10" db="EMBL/GenBank/DDBJ databases">
        <authorList>
            <person name="de Groot N.N."/>
        </authorList>
    </citation>
    <scope>NUCLEOTIDE SEQUENCE [LARGE SCALE GENOMIC DNA]</scope>
    <source>
        <strain evidence="1 2">CGMCC 4.2022</strain>
    </source>
</reference>
<keyword evidence="2" id="KW-1185">Reference proteome</keyword>
<accession>A0A1G9XU50</accession>
<evidence type="ECO:0000313" key="1">
    <source>
        <dbReference type="EMBL" id="SDM99763.1"/>
    </source>
</evidence>
<dbReference type="EMBL" id="FNIE01000002">
    <property type="protein sequence ID" value="SDM99763.1"/>
    <property type="molecule type" value="Genomic_DNA"/>
</dbReference>
<dbReference type="NCBIfam" id="NF040893">
    <property type="entry name" value="SAVMC3_10250"/>
    <property type="match status" value="1"/>
</dbReference>
<dbReference type="AlphaFoldDB" id="A0A1G9XU50"/>
<sequence>MRRRAEMARAGGREITDLLYVSEKKIRGRLGMWGVHEEGEFKGSAKFPGVIDFSATKSWQQDPDGLASHELVRRAAIKVEQTLSPVDFTQPGLLANQWVRFQLPMAQAAVHEDSSEPPEDVALFIGSAPTEFQGETREIDLMLCGSAYHLRGRTIPAGRMGSDTTWLHDLILAVEEREENGVNVIPEFLTEILPTRKSQNLIGETARGVFNWISRDLPPSARGSVRGYAIVLMDIECTPVSNRLIVATPLYVESSPVLLPSRPRRSIWRQGR</sequence>
<protein>
    <submittedName>
        <fullName evidence="1">Uncharacterized protein</fullName>
    </submittedName>
</protein>
<evidence type="ECO:0000313" key="2">
    <source>
        <dbReference type="Proteomes" id="UP000199341"/>
    </source>
</evidence>
<dbReference type="InterPro" id="IPR054284">
    <property type="entry name" value="DUF7019"/>
</dbReference>
<organism evidence="1 2">
    <name type="scientific">Actinacidiphila guanduensis</name>
    <dbReference type="NCBI Taxonomy" id="310781"/>
    <lineage>
        <taxon>Bacteria</taxon>
        <taxon>Bacillati</taxon>
        <taxon>Actinomycetota</taxon>
        <taxon>Actinomycetes</taxon>
        <taxon>Kitasatosporales</taxon>
        <taxon>Streptomycetaceae</taxon>
        <taxon>Actinacidiphila</taxon>
    </lineage>
</organism>
<dbReference type="Proteomes" id="UP000199341">
    <property type="component" value="Unassembled WGS sequence"/>
</dbReference>
<dbReference type="Pfam" id="PF22880">
    <property type="entry name" value="DUF7019"/>
    <property type="match status" value="1"/>
</dbReference>
<proteinExistence type="predicted"/>
<dbReference type="STRING" id="310781.SAMN05216259_102262"/>
<name>A0A1G9XU50_9ACTN</name>